<evidence type="ECO:0000313" key="2">
    <source>
        <dbReference type="Proteomes" id="UP000188388"/>
    </source>
</evidence>
<keyword evidence="2" id="KW-1185">Reference proteome</keyword>
<protein>
    <submittedName>
        <fullName evidence="1">Uncharacterized protein</fullName>
    </submittedName>
</protein>
<reference evidence="2" key="1">
    <citation type="submission" date="2017-01" db="EMBL/GenBank/DDBJ databases">
        <authorList>
            <person name="Brunel B."/>
        </authorList>
    </citation>
    <scope>NUCLEOTIDE SEQUENCE [LARGE SCALE GENOMIC DNA]</scope>
</reference>
<organism evidence="1 2">
    <name type="scientific">Mesorhizobium prunaredense</name>
    <dbReference type="NCBI Taxonomy" id="1631249"/>
    <lineage>
        <taxon>Bacteria</taxon>
        <taxon>Pseudomonadati</taxon>
        <taxon>Pseudomonadota</taxon>
        <taxon>Alphaproteobacteria</taxon>
        <taxon>Hyphomicrobiales</taxon>
        <taxon>Phyllobacteriaceae</taxon>
        <taxon>Mesorhizobium</taxon>
    </lineage>
</organism>
<gene>
    <name evidence="1" type="ORF">BQ8794_30404</name>
</gene>
<dbReference type="EMBL" id="FTPD01000023">
    <property type="protein sequence ID" value="SIT56955.1"/>
    <property type="molecule type" value="Genomic_DNA"/>
</dbReference>
<accession>A0A1R3VAX8</accession>
<dbReference type="Proteomes" id="UP000188388">
    <property type="component" value="Unassembled WGS sequence"/>
</dbReference>
<dbReference type="AlphaFoldDB" id="A0A1R3VAX8"/>
<evidence type="ECO:0000313" key="1">
    <source>
        <dbReference type="EMBL" id="SIT56955.1"/>
    </source>
</evidence>
<proteinExistence type="predicted"/>
<name>A0A1R3VAX8_9HYPH</name>
<sequence length="88" mass="10177">MRDRCQPRIVSIWKARVARRKFCASGIKHGPLKWGPVSEKFMIKQTIDANARRVWRDSCDALQLLVYACRCPKPGEVHQTVPISMKRV</sequence>